<evidence type="ECO:0000313" key="3">
    <source>
        <dbReference type="Proteomes" id="UP001140949"/>
    </source>
</evidence>
<reference evidence="2" key="1">
    <citation type="journal article" date="2023" name="GigaByte">
        <title>Genome assembly of the bearded iris, Iris pallida Lam.</title>
        <authorList>
            <person name="Bruccoleri R.E."/>
            <person name="Oakeley E.J."/>
            <person name="Faust A.M.E."/>
            <person name="Altorfer M."/>
            <person name="Dessus-Babus S."/>
            <person name="Burckhardt D."/>
            <person name="Oertli M."/>
            <person name="Naumann U."/>
            <person name="Petersen F."/>
            <person name="Wong J."/>
        </authorList>
    </citation>
    <scope>NUCLEOTIDE SEQUENCE</scope>
    <source>
        <strain evidence="2">GSM-AAB239-AS_SAM_17_03QT</strain>
    </source>
</reference>
<comment type="caution">
    <text evidence="2">The sequence shown here is derived from an EMBL/GenBank/DDBJ whole genome shotgun (WGS) entry which is preliminary data.</text>
</comment>
<dbReference type="EMBL" id="JANAVB010021599">
    <property type="protein sequence ID" value="KAJ6825652.1"/>
    <property type="molecule type" value="Genomic_DNA"/>
</dbReference>
<keyword evidence="3" id="KW-1185">Reference proteome</keyword>
<accession>A0AAX6GAH1</accession>
<reference evidence="2" key="2">
    <citation type="submission" date="2023-04" db="EMBL/GenBank/DDBJ databases">
        <authorList>
            <person name="Bruccoleri R.E."/>
            <person name="Oakeley E.J."/>
            <person name="Faust A.-M."/>
            <person name="Dessus-Babus S."/>
            <person name="Altorfer M."/>
            <person name="Burckhardt D."/>
            <person name="Oertli M."/>
            <person name="Naumann U."/>
            <person name="Petersen F."/>
            <person name="Wong J."/>
        </authorList>
    </citation>
    <scope>NUCLEOTIDE SEQUENCE</scope>
    <source>
        <strain evidence="2">GSM-AAB239-AS_SAM_17_03QT</strain>
        <tissue evidence="2">Leaf</tissue>
    </source>
</reference>
<gene>
    <name evidence="2" type="ORF">M6B38_377435</name>
</gene>
<evidence type="ECO:0000256" key="1">
    <source>
        <dbReference type="SAM" id="MobiDB-lite"/>
    </source>
</evidence>
<organism evidence="2 3">
    <name type="scientific">Iris pallida</name>
    <name type="common">Sweet iris</name>
    <dbReference type="NCBI Taxonomy" id="29817"/>
    <lineage>
        <taxon>Eukaryota</taxon>
        <taxon>Viridiplantae</taxon>
        <taxon>Streptophyta</taxon>
        <taxon>Embryophyta</taxon>
        <taxon>Tracheophyta</taxon>
        <taxon>Spermatophyta</taxon>
        <taxon>Magnoliopsida</taxon>
        <taxon>Liliopsida</taxon>
        <taxon>Asparagales</taxon>
        <taxon>Iridaceae</taxon>
        <taxon>Iridoideae</taxon>
        <taxon>Irideae</taxon>
        <taxon>Iris</taxon>
    </lineage>
</organism>
<proteinExistence type="predicted"/>
<dbReference type="Proteomes" id="UP001140949">
    <property type="component" value="Unassembled WGS sequence"/>
</dbReference>
<name>A0AAX6GAH1_IRIPA</name>
<dbReference type="AlphaFoldDB" id="A0AAX6GAH1"/>
<evidence type="ECO:0000313" key="2">
    <source>
        <dbReference type="EMBL" id="KAJ6825652.1"/>
    </source>
</evidence>
<feature type="region of interest" description="Disordered" evidence="1">
    <location>
        <begin position="40"/>
        <end position="61"/>
    </location>
</feature>
<protein>
    <submittedName>
        <fullName evidence="2">Uncharacterized protein</fullName>
    </submittedName>
</protein>
<sequence>MAPRQSNELLVVRLRNGGARETPAATGTPDLVLEATDPKTEEAMARKRWSVRQSRGGGDGS</sequence>